<gene>
    <name evidence="1" type="ORF">K443DRAFT_681201</name>
</gene>
<sequence length="52" mass="5545">MGKLSACETTGFLVGSTALEAGQKKYGNDGFGTLPQSSDVNLRRGWKRVPNT</sequence>
<reference evidence="2" key="2">
    <citation type="submission" date="2015-01" db="EMBL/GenBank/DDBJ databases">
        <title>Evolutionary Origins and Diversification of the Mycorrhizal Mutualists.</title>
        <authorList>
            <consortium name="DOE Joint Genome Institute"/>
            <consortium name="Mycorrhizal Genomics Consortium"/>
            <person name="Kohler A."/>
            <person name="Kuo A."/>
            <person name="Nagy L.G."/>
            <person name="Floudas D."/>
            <person name="Copeland A."/>
            <person name="Barry K.W."/>
            <person name="Cichocki N."/>
            <person name="Veneault-Fourrey C."/>
            <person name="LaButti K."/>
            <person name="Lindquist E.A."/>
            <person name="Lipzen A."/>
            <person name="Lundell T."/>
            <person name="Morin E."/>
            <person name="Murat C."/>
            <person name="Riley R."/>
            <person name="Ohm R."/>
            <person name="Sun H."/>
            <person name="Tunlid A."/>
            <person name="Henrissat B."/>
            <person name="Grigoriev I.V."/>
            <person name="Hibbett D.S."/>
            <person name="Martin F."/>
        </authorList>
    </citation>
    <scope>NUCLEOTIDE SEQUENCE [LARGE SCALE GENOMIC DNA]</scope>
    <source>
        <strain evidence="2">LaAM-08-1</strain>
    </source>
</reference>
<proteinExistence type="predicted"/>
<dbReference type="HOGENOM" id="CLU_3111972_0_0_1"/>
<dbReference type="EMBL" id="KN838681">
    <property type="protein sequence ID" value="KIJ97925.1"/>
    <property type="molecule type" value="Genomic_DNA"/>
</dbReference>
<dbReference type="AlphaFoldDB" id="A0A0C9WYK0"/>
<name>A0A0C9WYK0_9AGAR</name>
<keyword evidence="2" id="KW-1185">Reference proteome</keyword>
<feature type="non-terminal residue" evidence="1">
    <location>
        <position position="52"/>
    </location>
</feature>
<evidence type="ECO:0000313" key="2">
    <source>
        <dbReference type="Proteomes" id="UP000054477"/>
    </source>
</evidence>
<organism evidence="1 2">
    <name type="scientific">Laccaria amethystina LaAM-08-1</name>
    <dbReference type="NCBI Taxonomy" id="1095629"/>
    <lineage>
        <taxon>Eukaryota</taxon>
        <taxon>Fungi</taxon>
        <taxon>Dikarya</taxon>
        <taxon>Basidiomycota</taxon>
        <taxon>Agaricomycotina</taxon>
        <taxon>Agaricomycetes</taxon>
        <taxon>Agaricomycetidae</taxon>
        <taxon>Agaricales</taxon>
        <taxon>Agaricineae</taxon>
        <taxon>Hydnangiaceae</taxon>
        <taxon>Laccaria</taxon>
    </lineage>
</organism>
<reference evidence="1 2" key="1">
    <citation type="submission" date="2014-04" db="EMBL/GenBank/DDBJ databases">
        <authorList>
            <consortium name="DOE Joint Genome Institute"/>
            <person name="Kuo A."/>
            <person name="Kohler A."/>
            <person name="Nagy L.G."/>
            <person name="Floudas D."/>
            <person name="Copeland A."/>
            <person name="Barry K.W."/>
            <person name="Cichocki N."/>
            <person name="Veneault-Fourrey C."/>
            <person name="LaButti K."/>
            <person name="Lindquist E.A."/>
            <person name="Lipzen A."/>
            <person name="Lundell T."/>
            <person name="Morin E."/>
            <person name="Murat C."/>
            <person name="Sun H."/>
            <person name="Tunlid A."/>
            <person name="Henrissat B."/>
            <person name="Grigoriev I.V."/>
            <person name="Hibbett D.S."/>
            <person name="Martin F."/>
            <person name="Nordberg H.P."/>
            <person name="Cantor M.N."/>
            <person name="Hua S.X."/>
        </authorList>
    </citation>
    <scope>NUCLEOTIDE SEQUENCE [LARGE SCALE GENOMIC DNA]</scope>
    <source>
        <strain evidence="1 2">LaAM-08-1</strain>
    </source>
</reference>
<protein>
    <submittedName>
        <fullName evidence="1">Uncharacterized protein</fullName>
    </submittedName>
</protein>
<evidence type="ECO:0000313" key="1">
    <source>
        <dbReference type="EMBL" id="KIJ97925.1"/>
    </source>
</evidence>
<dbReference type="Proteomes" id="UP000054477">
    <property type="component" value="Unassembled WGS sequence"/>
</dbReference>
<accession>A0A0C9WYK0</accession>